<sequence>MVKADDDQDMNLEYKWTGLFVQSIILILISCYHPVAMATIRCLILLCSLLVGVNFSFVNSLGYSSEGQEQDLGQSQGRGQIQRQDQSIGSFGGGREGGFGQPEGFSAGSGVSRPGVEGKSYGGSQYGGQPGVEDARQYNFRIYTEPEYYGYESKFPGGKAMFKSYRSAESRLGRHGQQSQYDDDRARSGKSYDNFGPSEGQQQPQY</sequence>
<feature type="compositionally biased region" description="Gly residues" evidence="1">
    <location>
        <begin position="120"/>
        <end position="130"/>
    </location>
</feature>
<dbReference type="PROSITE" id="PS51257">
    <property type="entry name" value="PROKAR_LIPOPROTEIN"/>
    <property type="match status" value="1"/>
</dbReference>
<evidence type="ECO:0000256" key="1">
    <source>
        <dbReference type="SAM" id="MobiDB-lite"/>
    </source>
</evidence>
<feature type="compositionally biased region" description="Gly residues" evidence="1">
    <location>
        <begin position="90"/>
        <end position="101"/>
    </location>
</feature>
<dbReference type="OrthoDB" id="8196909at2759"/>
<dbReference type="EMBL" id="KK853136">
    <property type="protein sequence ID" value="KDR10815.1"/>
    <property type="molecule type" value="Genomic_DNA"/>
</dbReference>
<feature type="transmembrane region" description="Helical" evidence="2">
    <location>
        <begin position="42"/>
        <end position="63"/>
    </location>
</feature>
<keyword evidence="2" id="KW-0812">Transmembrane</keyword>
<name>A0A067R060_ZOONE</name>
<evidence type="ECO:0000256" key="2">
    <source>
        <dbReference type="SAM" id="Phobius"/>
    </source>
</evidence>
<feature type="region of interest" description="Disordered" evidence="1">
    <location>
        <begin position="68"/>
        <end position="132"/>
    </location>
</feature>
<dbReference type="AlphaFoldDB" id="A0A067R060"/>
<organism evidence="3 4">
    <name type="scientific">Zootermopsis nevadensis</name>
    <name type="common">Dampwood termite</name>
    <dbReference type="NCBI Taxonomy" id="136037"/>
    <lineage>
        <taxon>Eukaryota</taxon>
        <taxon>Metazoa</taxon>
        <taxon>Ecdysozoa</taxon>
        <taxon>Arthropoda</taxon>
        <taxon>Hexapoda</taxon>
        <taxon>Insecta</taxon>
        <taxon>Pterygota</taxon>
        <taxon>Neoptera</taxon>
        <taxon>Polyneoptera</taxon>
        <taxon>Dictyoptera</taxon>
        <taxon>Blattodea</taxon>
        <taxon>Blattoidea</taxon>
        <taxon>Termitoidae</taxon>
        <taxon>Termopsidae</taxon>
        <taxon>Zootermopsis</taxon>
    </lineage>
</organism>
<feature type="transmembrane region" description="Helical" evidence="2">
    <location>
        <begin position="16"/>
        <end position="35"/>
    </location>
</feature>
<proteinExistence type="predicted"/>
<keyword evidence="2" id="KW-1133">Transmembrane helix</keyword>
<keyword evidence="4" id="KW-1185">Reference proteome</keyword>
<protein>
    <submittedName>
        <fullName evidence="3">Uncharacterized protein</fullName>
    </submittedName>
</protein>
<reference evidence="3 4" key="1">
    <citation type="journal article" date="2014" name="Nat. Commun.">
        <title>Molecular traces of alternative social organization in a termite genome.</title>
        <authorList>
            <person name="Terrapon N."/>
            <person name="Li C."/>
            <person name="Robertson H.M."/>
            <person name="Ji L."/>
            <person name="Meng X."/>
            <person name="Booth W."/>
            <person name="Chen Z."/>
            <person name="Childers C.P."/>
            <person name="Glastad K.M."/>
            <person name="Gokhale K."/>
            <person name="Gowin J."/>
            <person name="Gronenberg W."/>
            <person name="Hermansen R.A."/>
            <person name="Hu H."/>
            <person name="Hunt B.G."/>
            <person name="Huylmans A.K."/>
            <person name="Khalil S.M."/>
            <person name="Mitchell R.D."/>
            <person name="Munoz-Torres M.C."/>
            <person name="Mustard J.A."/>
            <person name="Pan H."/>
            <person name="Reese J.T."/>
            <person name="Scharf M.E."/>
            <person name="Sun F."/>
            <person name="Vogel H."/>
            <person name="Xiao J."/>
            <person name="Yang W."/>
            <person name="Yang Z."/>
            <person name="Yang Z."/>
            <person name="Zhou J."/>
            <person name="Zhu J."/>
            <person name="Brent C.S."/>
            <person name="Elsik C.G."/>
            <person name="Goodisman M.A."/>
            <person name="Liberles D.A."/>
            <person name="Roe R.M."/>
            <person name="Vargo E.L."/>
            <person name="Vilcinskas A."/>
            <person name="Wang J."/>
            <person name="Bornberg-Bauer E."/>
            <person name="Korb J."/>
            <person name="Zhang G."/>
            <person name="Liebig J."/>
        </authorList>
    </citation>
    <scope>NUCLEOTIDE SEQUENCE [LARGE SCALE GENOMIC DNA]</scope>
    <source>
        <tissue evidence="3">Whole organism</tissue>
    </source>
</reference>
<feature type="region of interest" description="Disordered" evidence="1">
    <location>
        <begin position="169"/>
        <end position="206"/>
    </location>
</feature>
<dbReference type="Proteomes" id="UP000027135">
    <property type="component" value="Unassembled WGS sequence"/>
</dbReference>
<gene>
    <name evidence="3" type="ORF">L798_14908</name>
</gene>
<evidence type="ECO:0000313" key="3">
    <source>
        <dbReference type="EMBL" id="KDR10815.1"/>
    </source>
</evidence>
<evidence type="ECO:0000313" key="4">
    <source>
        <dbReference type="Proteomes" id="UP000027135"/>
    </source>
</evidence>
<keyword evidence="2" id="KW-0472">Membrane</keyword>
<accession>A0A067R060</accession>
<feature type="compositionally biased region" description="Low complexity" evidence="1">
    <location>
        <begin position="73"/>
        <end position="89"/>
    </location>
</feature>
<dbReference type="InParanoid" id="A0A067R060"/>